<dbReference type="EMBL" id="CP088295">
    <property type="protein sequence ID" value="UUY05542.1"/>
    <property type="molecule type" value="Genomic_DNA"/>
</dbReference>
<name>A0ABY5PMJ8_9ACTN</name>
<keyword evidence="3" id="KW-1185">Reference proteome</keyword>
<keyword evidence="1" id="KW-0732">Signal</keyword>
<reference evidence="3" key="1">
    <citation type="submission" date="2021-11" db="EMBL/GenBank/DDBJ databases">
        <title>Cultivation dependent microbiological survey of springs from the worlds oldest radium mine currently devoted to the extraction of radon-saturated water.</title>
        <authorList>
            <person name="Kapinusova G."/>
            <person name="Smrhova T."/>
            <person name="Strejcek M."/>
            <person name="Suman J."/>
            <person name="Jani K."/>
            <person name="Pajer P."/>
            <person name="Uhlik O."/>
        </authorList>
    </citation>
    <scope>NUCLEOTIDE SEQUENCE [LARGE SCALE GENOMIC DNA]</scope>
    <source>
        <strain evidence="3">J379</strain>
    </source>
</reference>
<gene>
    <name evidence="2" type="ORF">LRS13_08495</name>
</gene>
<accession>A0ABY5PMJ8</accession>
<dbReference type="Proteomes" id="UP001058860">
    <property type="component" value="Chromosome"/>
</dbReference>
<feature type="chain" id="PRO_5045425699" evidence="1">
    <location>
        <begin position="25"/>
        <end position="145"/>
    </location>
</feature>
<evidence type="ECO:0000313" key="2">
    <source>
        <dbReference type="EMBL" id="UUY05542.1"/>
    </source>
</evidence>
<dbReference type="RefSeq" id="WP_353865988.1">
    <property type="nucleotide sequence ID" value="NZ_CP088295.1"/>
</dbReference>
<evidence type="ECO:0000256" key="1">
    <source>
        <dbReference type="SAM" id="SignalP"/>
    </source>
</evidence>
<protein>
    <submittedName>
        <fullName evidence="2">Uncharacterized protein</fullName>
    </submittedName>
</protein>
<feature type="signal peptide" evidence="1">
    <location>
        <begin position="1"/>
        <end position="24"/>
    </location>
</feature>
<evidence type="ECO:0000313" key="3">
    <source>
        <dbReference type="Proteomes" id="UP001058860"/>
    </source>
</evidence>
<proteinExistence type="predicted"/>
<organism evidence="2 3">
    <name type="scientific">Svornostia abyssi</name>
    <dbReference type="NCBI Taxonomy" id="2898438"/>
    <lineage>
        <taxon>Bacteria</taxon>
        <taxon>Bacillati</taxon>
        <taxon>Actinomycetota</taxon>
        <taxon>Thermoleophilia</taxon>
        <taxon>Solirubrobacterales</taxon>
        <taxon>Baekduiaceae</taxon>
        <taxon>Svornostia</taxon>
    </lineage>
</organism>
<sequence length="145" mass="15048">MSRLRLAAIVAVATLAATTAVAIAATPKAGTFKAPKGQIQRGYDLKFTVAKGGTKITNVVANVLEQCAGEDTSRTVTVGPGLTWTVKGGRFSGRKKESADGVTVYTTLKGSFTSATTAKGVIRQESIVAGSTCDTYELKFTAKRG</sequence>